<protein>
    <submittedName>
        <fullName evidence="1">Uncharacterized protein</fullName>
    </submittedName>
</protein>
<dbReference type="EMBL" id="CAQQ02199371">
    <property type="status" value="NOT_ANNOTATED_CDS"/>
    <property type="molecule type" value="Genomic_DNA"/>
</dbReference>
<dbReference type="EnsemblMetazoa" id="MESCA004962-RA">
    <property type="protein sequence ID" value="MESCA004962-PA"/>
    <property type="gene ID" value="MESCA004962"/>
</dbReference>
<dbReference type="Proteomes" id="UP000015102">
    <property type="component" value="Unassembled WGS sequence"/>
</dbReference>
<dbReference type="EMBL" id="CAQQ02199372">
    <property type="status" value="NOT_ANNOTATED_CDS"/>
    <property type="molecule type" value="Genomic_DNA"/>
</dbReference>
<evidence type="ECO:0000313" key="2">
    <source>
        <dbReference type="Proteomes" id="UP000015102"/>
    </source>
</evidence>
<reference evidence="2" key="1">
    <citation type="submission" date="2013-02" db="EMBL/GenBank/DDBJ databases">
        <authorList>
            <person name="Hughes D."/>
        </authorList>
    </citation>
    <scope>NUCLEOTIDE SEQUENCE</scope>
    <source>
        <strain>Durham</strain>
        <strain evidence="2">NC isolate 2 -- Noor lab</strain>
    </source>
</reference>
<accession>T1GN23</accession>
<dbReference type="AlphaFoldDB" id="T1GN23"/>
<evidence type="ECO:0000313" key="1">
    <source>
        <dbReference type="EnsemblMetazoa" id="MESCA004962-PA"/>
    </source>
</evidence>
<sequence length="162" mass="18781">FNTIINKNIATADWRSTPANQEGQELINLEKFMENLKQDIESKRLVLIQRSCFLSAERIESRGWALPVIYVIYKRSKRLRWADHLERMELLKKYTPQSKKLKTCISEKLETISTDLNIESHWKLFADVITSAATECIGHVSCSCERAYLAYHQSSLNSAKQD</sequence>
<organism evidence="1 2">
    <name type="scientific">Megaselia scalaris</name>
    <name type="common">Humpbacked fly</name>
    <name type="synonym">Phora scalaris</name>
    <dbReference type="NCBI Taxonomy" id="36166"/>
    <lineage>
        <taxon>Eukaryota</taxon>
        <taxon>Metazoa</taxon>
        <taxon>Ecdysozoa</taxon>
        <taxon>Arthropoda</taxon>
        <taxon>Hexapoda</taxon>
        <taxon>Insecta</taxon>
        <taxon>Pterygota</taxon>
        <taxon>Neoptera</taxon>
        <taxon>Endopterygota</taxon>
        <taxon>Diptera</taxon>
        <taxon>Brachycera</taxon>
        <taxon>Muscomorpha</taxon>
        <taxon>Platypezoidea</taxon>
        <taxon>Phoridae</taxon>
        <taxon>Megaseliini</taxon>
        <taxon>Megaselia</taxon>
    </lineage>
</organism>
<dbReference type="HOGENOM" id="CLU_1639625_0_0_1"/>
<name>T1GN23_MEGSC</name>
<keyword evidence="2" id="KW-1185">Reference proteome</keyword>
<reference evidence="1" key="2">
    <citation type="submission" date="2015-06" db="UniProtKB">
        <authorList>
            <consortium name="EnsemblMetazoa"/>
        </authorList>
    </citation>
    <scope>IDENTIFICATION</scope>
</reference>
<proteinExistence type="predicted"/>